<proteinExistence type="predicted"/>
<feature type="region of interest" description="Disordered" evidence="1">
    <location>
        <begin position="58"/>
        <end position="79"/>
    </location>
</feature>
<keyword evidence="3" id="KW-1185">Reference proteome</keyword>
<evidence type="ECO:0000313" key="2">
    <source>
        <dbReference type="EMBL" id="GIY07907.1"/>
    </source>
</evidence>
<gene>
    <name evidence="2" type="ORF">CEXT_313851</name>
</gene>
<name>A0AAV4QI29_CAEEX</name>
<comment type="caution">
    <text evidence="2">The sequence shown here is derived from an EMBL/GenBank/DDBJ whole genome shotgun (WGS) entry which is preliminary data.</text>
</comment>
<reference evidence="2 3" key="1">
    <citation type="submission" date="2021-06" db="EMBL/GenBank/DDBJ databases">
        <title>Caerostris extrusa draft genome.</title>
        <authorList>
            <person name="Kono N."/>
            <person name="Arakawa K."/>
        </authorList>
    </citation>
    <scope>NUCLEOTIDE SEQUENCE [LARGE SCALE GENOMIC DNA]</scope>
</reference>
<dbReference type="Proteomes" id="UP001054945">
    <property type="component" value="Unassembled WGS sequence"/>
</dbReference>
<evidence type="ECO:0000256" key="1">
    <source>
        <dbReference type="SAM" id="MobiDB-lite"/>
    </source>
</evidence>
<evidence type="ECO:0000313" key="3">
    <source>
        <dbReference type="Proteomes" id="UP001054945"/>
    </source>
</evidence>
<accession>A0AAV4QI29</accession>
<dbReference type="AlphaFoldDB" id="A0AAV4QI29"/>
<protein>
    <submittedName>
        <fullName evidence="2">Uncharacterized protein</fullName>
    </submittedName>
</protein>
<organism evidence="2 3">
    <name type="scientific">Caerostris extrusa</name>
    <name type="common">Bark spider</name>
    <name type="synonym">Caerostris bankana</name>
    <dbReference type="NCBI Taxonomy" id="172846"/>
    <lineage>
        <taxon>Eukaryota</taxon>
        <taxon>Metazoa</taxon>
        <taxon>Ecdysozoa</taxon>
        <taxon>Arthropoda</taxon>
        <taxon>Chelicerata</taxon>
        <taxon>Arachnida</taxon>
        <taxon>Araneae</taxon>
        <taxon>Araneomorphae</taxon>
        <taxon>Entelegynae</taxon>
        <taxon>Araneoidea</taxon>
        <taxon>Araneidae</taxon>
        <taxon>Caerostris</taxon>
    </lineage>
</organism>
<dbReference type="EMBL" id="BPLR01006170">
    <property type="protein sequence ID" value="GIY07907.1"/>
    <property type="molecule type" value="Genomic_DNA"/>
</dbReference>
<sequence>MFLRRLRWMLWSPKFWKLFRREESFGGSPLKQDRERKRDRAIDLKHLKAMSVICPPTSMQSVERKQQQRATKTVDAQKHDLPKTDTLTISYEQQRTGIFAECFTLAKSYTCQKQQPTH</sequence>